<keyword evidence="1" id="KW-0812">Transmembrane</keyword>
<dbReference type="Pfam" id="PF25957">
    <property type="entry name" value="DUF7994"/>
    <property type="match status" value="1"/>
</dbReference>
<evidence type="ECO:0000313" key="2">
    <source>
        <dbReference type="EMBL" id="SEO21414.1"/>
    </source>
</evidence>
<dbReference type="EMBL" id="FODV01000001">
    <property type="protein sequence ID" value="SEO21414.1"/>
    <property type="molecule type" value="Genomic_DNA"/>
</dbReference>
<keyword evidence="1" id="KW-0472">Membrane</keyword>
<feature type="transmembrane region" description="Helical" evidence="1">
    <location>
        <begin position="6"/>
        <end position="25"/>
    </location>
</feature>
<feature type="transmembrane region" description="Helical" evidence="1">
    <location>
        <begin position="62"/>
        <end position="84"/>
    </location>
</feature>
<reference evidence="3" key="1">
    <citation type="submission" date="2016-10" db="EMBL/GenBank/DDBJ databases">
        <authorList>
            <person name="Varghese N."/>
            <person name="Submissions S."/>
        </authorList>
    </citation>
    <scope>NUCLEOTIDE SEQUENCE [LARGE SCALE GENOMIC DNA]</scope>
    <source>
        <strain evidence="3">CGMCC 1.10121</strain>
    </source>
</reference>
<dbReference type="AlphaFoldDB" id="A0A1H8MVW5"/>
<keyword evidence="3" id="KW-1185">Reference proteome</keyword>
<dbReference type="RefSeq" id="WP_089820533.1">
    <property type="nucleotide sequence ID" value="NZ_FODV01000001.1"/>
</dbReference>
<feature type="transmembrane region" description="Helical" evidence="1">
    <location>
        <begin position="37"/>
        <end position="56"/>
    </location>
</feature>
<dbReference type="OrthoDB" id="271196at2157"/>
<accession>A0A1H8MVW5</accession>
<protein>
    <submittedName>
        <fullName evidence="2">Uncharacterized protein</fullName>
    </submittedName>
</protein>
<dbReference type="InterPro" id="IPR058307">
    <property type="entry name" value="DUF7994"/>
</dbReference>
<evidence type="ECO:0000256" key="1">
    <source>
        <dbReference type="SAM" id="Phobius"/>
    </source>
</evidence>
<proteinExistence type="predicted"/>
<keyword evidence="1" id="KW-1133">Transmembrane helix</keyword>
<feature type="transmembrane region" description="Helical" evidence="1">
    <location>
        <begin position="96"/>
        <end position="114"/>
    </location>
</feature>
<sequence>MRQSWFRYLGLLDLLLVAGFVALFGPASLASSIVMPAMLLAGLSALLAGSVAHIALGPVTVSWRYLVGVTYALFALVLPASYLPSVLAGTAAAAEWLLFVVGTVGGLTLLFYGVDVVREGGNFEIETDVERTIG</sequence>
<gene>
    <name evidence="2" type="ORF">SAMN04487948_101126</name>
</gene>
<name>A0A1H8MVW5_9EURY</name>
<dbReference type="Proteomes" id="UP000199126">
    <property type="component" value="Unassembled WGS sequence"/>
</dbReference>
<evidence type="ECO:0000313" key="3">
    <source>
        <dbReference type="Proteomes" id="UP000199126"/>
    </source>
</evidence>
<organism evidence="2 3">
    <name type="scientific">Halogranum amylolyticum</name>
    <dbReference type="NCBI Taxonomy" id="660520"/>
    <lineage>
        <taxon>Archaea</taxon>
        <taxon>Methanobacteriati</taxon>
        <taxon>Methanobacteriota</taxon>
        <taxon>Stenosarchaea group</taxon>
        <taxon>Halobacteria</taxon>
        <taxon>Halobacteriales</taxon>
        <taxon>Haloferacaceae</taxon>
    </lineage>
</organism>